<comment type="caution">
    <text evidence="1">The sequence shown here is derived from an EMBL/GenBank/DDBJ whole genome shotgun (WGS) entry which is preliminary data.</text>
</comment>
<dbReference type="EMBL" id="MGDE01000255">
    <property type="protein sequence ID" value="OGL42802.1"/>
    <property type="molecule type" value="Genomic_DNA"/>
</dbReference>
<gene>
    <name evidence="1" type="ORF">A2W05_03150</name>
</gene>
<proteinExistence type="predicted"/>
<protein>
    <submittedName>
        <fullName evidence="1">Uncharacterized protein</fullName>
    </submittedName>
</protein>
<sequence length="150" mass="17333">MKKLGLFISVLLFMCIFTARICKADEMLDDFKSRISDIQSKISSKSLDLNLAMLEKRKQDKLESLEISYRGRVPGQVKQDSYRAEDALKSAENEFKAIEGEIKSLKSEIVKYYKGRTPKGLKKEIDDLLISYYQQSTENSRKAIEEYNTK</sequence>
<evidence type="ECO:0000313" key="2">
    <source>
        <dbReference type="Proteomes" id="UP000178797"/>
    </source>
</evidence>
<dbReference type="Proteomes" id="UP000178797">
    <property type="component" value="Unassembled WGS sequence"/>
</dbReference>
<organism evidence="1 2">
    <name type="scientific">Candidatus Schekmanbacteria bacterium RBG_16_38_10</name>
    <dbReference type="NCBI Taxonomy" id="1817879"/>
    <lineage>
        <taxon>Bacteria</taxon>
        <taxon>Candidatus Schekmaniibacteriota</taxon>
    </lineage>
</organism>
<dbReference type="AlphaFoldDB" id="A0A1F7RMK7"/>
<name>A0A1F7RMK7_9BACT</name>
<evidence type="ECO:0000313" key="1">
    <source>
        <dbReference type="EMBL" id="OGL42802.1"/>
    </source>
</evidence>
<reference evidence="1 2" key="1">
    <citation type="journal article" date="2016" name="Nat. Commun.">
        <title>Thousands of microbial genomes shed light on interconnected biogeochemical processes in an aquifer system.</title>
        <authorList>
            <person name="Anantharaman K."/>
            <person name="Brown C.T."/>
            <person name="Hug L.A."/>
            <person name="Sharon I."/>
            <person name="Castelle C.J."/>
            <person name="Probst A.J."/>
            <person name="Thomas B.C."/>
            <person name="Singh A."/>
            <person name="Wilkins M.J."/>
            <person name="Karaoz U."/>
            <person name="Brodie E.L."/>
            <person name="Williams K.H."/>
            <person name="Hubbard S.S."/>
            <person name="Banfield J.F."/>
        </authorList>
    </citation>
    <scope>NUCLEOTIDE SEQUENCE [LARGE SCALE GENOMIC DNA]</scope>
</reference>
<accession>A0A1F7RMK7</accession>